<dbReference type="PANTHER" id="PTHR30386:SF26">
    <property type="entry name" value="TRANSPORT PROTEIN COMB"/>
    <property type="match status" value="1"/>
</dbReference>
<dbReference type="InterPro" id="IPR050739">
    <property type="entry name" value="MFP"/>
</dbReference>
<evidence type="ECO:0000256" key="7">
    <source>
        <dbReference type="ARBA" id="ARBA00022989"/>
    </source>
</evidence>
<dbReference type="EMBL" id="BAAFGK010000004">
    <property type="protein sequence ID" value="GAB0057231.1"/>
    <property type="molecule type" value="Genomic_DNA"/>
</dbReference>
<organism evidence="13 14">
    <name type="scientific">Candidatus Magnetaquiglobus chichijimensis</name>
    <dbReference type="NCBI Taxonomy" id="3141448"/>
    <lineage>
        <taxon>Bacteria</taxon>
        <taxon>Pseudomonadati</taxon>
        <taxon>Pseudomonadota</taxon>
        <taxon>Magnetococcia</taxon>
        <taxon>Magnetococcales</taxon>
        <taxon>Candidatus Magnetaquicoccaceae</taxon>
        <taxon>Candidatus Magnetaquiglobus</taxon>
    </lineage>
</organism>
<reference evidence="13 14" key="1">
    <citation type="submission" date="2024-05" db="EMBL/GenBank/DDBJ databases">
        <authorList>
            <consortium name="Candidatus Magnetaquicoccaceae bacterium FCR-1 genome sequencing consortium"/>
            <person name="Shimoshige H."/>
            <person name="Shimamura S."/>
            <person name="Taoka A."/>
            <person name="Kobayashi H."/>
            <person name="Maekawa T."/>
        </authorList>
    </citation>
    <scope>NUCLEOTIDE SEQUENCE [LARGE SCALE GENOMIC DNA]</scope>
    <source>
        <strain evidence="13 14">FCR-1</strain>
    </source>
</reference>
<keyword evidence="14" id="KW-1185">Reference proteome</keyword>
<dbReference type="Proteomes" id="UP001628193">
    <property type="component" value="Unassembled WGS sequence"/>
</dbReference>
<comment type="similarity">
    <text evidence="2 9">Belongs to the membrane fusion protein (MFP) (TC 8.A.1) family.</text>
</comment>
<dbReference type="InterPro" id="IPR006144">
    <property type="entry name" value="Secretion_HlyD_CS"/>
</dbReference>
<dbReference type="InterPro" id="IPR010129">
    <property type="entry name" value="T1SS_HlyD"/>
</dbReference>
<evidence type="ECO:0000256" key="4">
    <source>
        <dbReference type="ARBA" id="ARBA00022475"/>
    </source>
</evidence>
<protein>
    <recommendedName>
        <fullName evidence="9">Membrane fusion protein (MFP) family protein</fullName>
    </recommendedName>
</protein>
<comment type="subcellular location">
    <subcellularLocation>
        <location evidence="1 9">Cell inner membrane</location>
        <topology evidence="1 9">Single-pass membrane protein</topology>
    </subcellularLocation>
</comment>
<evidence type="ECO:0000256" key="2">
    <source>
        <dbReference type="ARBA" id="ARBA00009477"/>
    </source>
</evidence>
<keyword evidence="5 9" id="KW-0997">Cell inner membrane</keyword>
<keyword evidence="7" id="KW-1133">Transmembrane helix</keyword>
<keyword evidence="10" id="KW-0175">Coiled coil</keyword>
<evidence type="ECO:0000256" key="5">
    <source>
        <dbReference type="ARBA" id="ARBA00022519"/>
    </source>
</evidence>
<proteinExistence type="inferred from homology"/>
<feature type="domain" description="AprE-like long alpha-helical hairpin" evidence="11">
    <location>
        <begin position="145"/>
        <end position="294"/>
    </location>
</feature>
<evidence type="ECO:0000256" key="1">
    <source>
        <dbReference type="ARBA" id="ARBA00004377"/>
    </source>
</evidence>
<dbReference type="Gene3D" id="2.40.30.170">
    <property type="match status" value="1"/>
</dbReference>
<keyword evidence="4 9" id="KW-1003">Cell membrane</keyword>
<dbReference type="Gene3D" id="2.40.50.100">
    <property type="match status" value="1"/>
</dbReference>
<dbReference type="Pfam" id="PF25994">
    <property type="entry name" value="HH_AprE"/>
    <property type="match status" value="1"/>
</dbReference>
<evidence type="ECO:0000256" key="9">
    <source>
        <dbReference type="RuleBase" id="RU365093"/>
    </source>
</evidence>
<dbReference type="InterPro" id="IPR058781">
    <property type="entry name" value="HH_AprE-like"/>
</dbReference>
<dbReference type="NCBIfam" id="TIGR01843">
    <property type="entry name" value="type_I_hlyD"/>
    <property type="match status" value="1"/>
</dbReference>
<sequence>MSSEPATESKNIPIGNRQQRFLAQSMILEEGGLPLLIRATGTSISLAVVVFLVWASFSVLEEMAPAPGEVVTHNPVQNVQHLEGGIIQQILVKEGMIVAQGDPLVRLDPAPIEPELKQYQARHQSLALLIERQRSFLEGRIPHFAEVAPEYAALAADQENLLNSQRDYQASSGEVILRQIAQRETQIRELRNQMEPLERRKELLEEEQAIQEKGLEKGLVSQLSVLSTKREKTRVVEEIKRNQGTMAQTKMDIQELRSRLKESEEQRRHEARKELNNALSEQAQVDEQIARLENRVTRLVITAPVRGVIQEMGANTLKGVIPPGGLVAKIVPLDGTLHADIRITTRDIGHVKVGQPVTVKVLTYDYARYGTIAGELQSVSPDAFMDEKKQPYFKGKVKLSKHYLGSHPGVNEILPGMTVQADIHTGSKTLMAYLLKPIYSSINEAFRER</sequence>
<dbReference type="PRINTS" id="PR01490">
    <property type="entry name" value="RTXTOXIND"/>
</dbReference>
<evidence type="ECO:0000313" key="14">
    <source>
        <dbReference type="Proteomes" id="UP001628193"/>
    </source>
</evidence>
<evidence type="ECO:0000256" key="8">
    <source>
        <dbReference type="ARBA" id="ARBA00023136"/>
    </source>
</evidence>
<reference evidence="13 14" key="2">
    <citation type="submission" date="2024-09" db="EMBL/GenBank/DDBJ databases">
        <title>Draft genome sequence of Candidatus Magnetaquicoccaceae bacterium FCR-1.</title>
        <authorList>
            <person name="Shimoshige H."/>
            <person name="Shimamura S."/>
            <person name="Taoka A."/>
            <person name="Kobayashi H."/>
            <person name="Maekawa T."/>
        </authorList>
    </citation>
    <scope>NUCLEOTIDE SEQUENCE [LARGE SCALE GENOMIC DNA]</scope>
    <source>
        <strain evidence="13 14">FCR-1</strain>
    </source>
</reference>
<dbReference type="Pfam" id="PF26002">
    <property type="entry name" value="Beta-barrel_AprE"/>
    <property type="match status" value="1"/>
</dbReference>
<comment type="caution">
    <text evidence="13">The sequence shown here is derived from an EMBL/GenBank/DDBJ whole genome shotgun (WGS) entry which is preliminary data.</text>
</comment>
<accession>A0ABQ0C8N3</accession>
<feature type="coiled-coil region" evidence="10">
    <location>
        <begin position="246"/>
        <end position="295"/>
    </location>
</feature>
<evidence type="ECO:0000259" key="11">
    <source>
        <dbReference type="Pfam" id="PF25994"/>
    </source>
</evidence>
<dbReference type="InterPro" id="IPR058982">
    <property type="entry name" value="Beta-barrel_AprE"/>
</dbReference>
<gene>
    <name evidence="13" type="primary">prsE_3</name>
    <name evidence="13" type="ORF">SIID45300_01554</name>
</gene>
<feature type="domain" description="AprE-like beta-barrel" evidence="12">
    <location>
        <begin position="338"/>
        <end position="426"/>
    </location>
</feature>
<evidence type="ECO:0000256" key="3">
    <source>
        <dbReference type="ARBA" id="ARBA00022448"/>
    </source>
</evidence>
<dbReference type="PANTHER" id="PTHR30386">
    <property type="entry name" value="MEMBRANE FUSION SUBUNIT OF EMRAB-TOLC MULTIDRUG EFFLUX PUMP"/>
    <property type="match status" value="1"/>
</dbReference>
<name>A0ABQ0C8N3_9PROT</name>
<dbReference type="RefSeq" id="WP_420904930.1">
    <property type="nucleotide sequence ID" value="NZ_BAAFGK010000004.1"/>
</dbReference>
<evidence type="ECO:0000259" key="12">
    <source>
        <dbReference type="Pfam" id="PF26002"/>
    </source>
</evidence>
<evidence type="ECO:0000256" key="10">
    <source>
        <dbReference type="SAM" id="Coils"/>
    </source>
</evidence>
<dbReference type="PROSITE" id="PS00543">
    <property type="entry name" value="HLYD_FAMILY"/>
    <property type="match status" value="1"/>
</dbReference>
<evidence type="ECO:0000256" key="6">
    <source>
        <dbReference type="ARBA" id="ARBA00022692"/>
    </source>
</evidence>
<dbReference type="SUPFAM" id="SSF111369">
    <property type="entry name" value="HlyD-like secretion proteins"/>
    <property type="match status" value="1"/>
</dbReference>
<feature type="coiled-coil region" evidence="10">
    <location>
        <begin position="180"/>
        <end position="207"/>
    </location>
</feature>
<keyword evidence="3 9" id="KW-0813">Transport</keyword>
<keyword evidence="6" id="KW-0812">Transmembrane</keyword>
<keyword evidence="8" id="KW-0472">Membrane</keyword>
<evidence type="ECO:0000313" key="13">
    <source>
        <dbReference type="EMBL" id="GAB0057231.1"/>
    </source>
</evidence>